<name>A0A0A8ZLA3_ARUDO</name>
<organism evidence="1">
    <name type="scientific">Arundo donax</name>
    <name type="common">Giant reed</name>
    <name type="synonym">Donax arundinaceus</name>
    <dbReference type="NCBI Taxonomy" id="35708"/>
    <lineage>
        <taxon>Eukaryota</taxon>
        <taxon>Viridiplantae</taxon>
        <taxon>Streptophyta</taxon>
        <taxon>Embryophyta</taxon>
        <taxon>Tracheophyta</taxon>
        <taxon>Spermatophyta</taxon>
        <taxon>Magnoliopsida</taxon>
        <taxon>Liliopsida</taxon>
        <taxon>Poales</taxon>
        <taxon>Poaceae</taxon>
        <taxon>PACMAD clade</taxon>
        <taxon>Arundinoideae</taxon>
        <taxon>Arundineae</taxon>
        <taxon>Arundo</taxon>
    </lineage>
</organism>
<evidence type="ECO:0000313" key="1">
    <source>
        <dbReference type="EMBL" id="JAD39576.1"/>
    </source>
</evidence>
<dbReference type="AlphaFoldDB" id="A0A0A8ZLA3"/>
<reference evidence="1" key="1">
    <citation type="submission" date="2014-09" db="EMBL/GenBank/DDBJ databases">
        <authorList>
            <person name="Magalhaes I.L.F."/>
            <person name="Oliveira U."/>
            <person name="Santos F.R."/>
            <person name="Vidigal T.H.D.A."/>
            <person name="Brescovit A.D."/>
            <person name="Santos A.J."/>
        </authorList>
    </citation>
    <scope>NUCLEOTIDE SEQUENCE</scope>
    <source>
        <tissue evidence="1">Shoot tissue taken approximately 20 cm above the soil surface</tissue>
    </source>
</reference>
<reference evidence="1" key="2">
    <citation type="journal article" date="2015" name="Data Brief">
        <title>Shoot transcriptome of the giant reed, Arundo donax.</title>
        <authorList>
            <person name="Barrero R.A."/>
            <person name="Guerrero F.D."/>
            <person name="Moolhuijzen P."/>
            <person name="Goolsby J.A."/>
            <person name="Tidwell J."/>
            <person name="Bellgard S.E."/>
            <person name="Bellgard M.I."/>
        </authorList>
    </citation>
    <scope>NUCLEOTIDE SEQUENCE</scope>
    <source>
        <tissue evidence="1">Shoot tissue taken approximately 20 cm above the soil surface</tissue>
    </source>
</reference>
<protein>
    <submittedName>
        <fullName evidence="1">Uncharacterized protein</fullName>
    </submittedName>
</protein>
<accession>A0A0A8ZLA3</accession>
<proteinExistence type="predicted"/>
<sequence length="44" mass="4990">MISVYMGCAYLLFVSEHGHCMLSSSTLKYCLMHFTTIYSGTFSK</sequence>
<dbReference type="EMBL" id="GBRH01258319">
    <property type="protein sequence ID" value="JAD39576.1"/>
    <property type="molecule type" value="Transcribed_RNA"/>
</dbReference>